<name>A0ABX0Y3D0_9ACTN</name>
<evidence type="ECO:0000256" key="1">
    <source>
        <dbReference type="ARBA" id="ARBA00005820"/>
    </source>
</evidence>
<dbReference type="PROSITE" id="PS51755">
    <property type="entry name" value="OMPR_PHOB"/>
    <property type="match status" value="1"/>
</dbReference>
<evidence type="ECO:0000256" key="2">
    <source>
        <dbReference type="ARBA" id="ARBA00023015"/>
    </source>
</evidence>
<reference evidence="7 8" key="1">
    <citation type="submission" date="2020-03" db="EMBL/GenBank/DDBJ databases">
        <title>WGS of the type strain of Planosporangium spp.</title>
        <authorList>
            <person name="Thawai C."/>
        </authorList>
    </citation>
    <scope>NUCLEOTIDE SEQUENCE [LARGE SCALE GENOMIC DNA]</scope>
    <source>
        <strain evidence="7 8">TBRC 5610</strain>
    </source>
</reference>
<dbReference type="SUPFAM" id="SSF46894">
    <property type="entry name" value="C-terminal effector domain of the bipartite response regulators"/>
    <property type="match status" value="1"/>
</dbReference>
<organism evidence="7 8">
    <name type="scientific">Planosporangium thailandense</name>
    <dbReference type="NCBI Taxonomy" id="765197"/>
    <lineage>
        <taxon>Bacteria</taxon>
        <taxon>Bacillati</taxon>
        <taxon>Actinomycetota</taxon>
        <taxon>Actinomycetes</taxon>
        <taxon>Micromonosporales</taxon>
        <taxon>Micromonosporaceae</taxon>
        <taxon>Planosporangium</taxon>
    </lineage>
</organism>
<dbReference type="CDD" id="cd15831">
    <property type="entry name" value="BTAD"/>
    <property type="match status" value="1"/>
</dbReference>
<protein>
    <submittedName>
        <fullName evidence="7">AfsR/SARP family transcriptional regulator</fullName>
    </submittedName>
</protein>
<dbReference type="InterPro" id="IPR016032">
    <property type="entry name" value="Sig_transdc_resp-reg_C-effctor"/>
</dbReference>
<keyword evidence="8" id="KW-1185">Reference proteome</keyword>
<dbReference type="Gene3D" id="1.10.10.10">
    <property type="entry name" value="Winged helix-like DNA-binding domain superfamily/Winged helix DNA-binding domain"/>
    <property type="match status" value="1"/>
</dbReference>
<accession>A0ABX0Y3D0</accession>
<keyword evidence="4" id="KW-0804">Transcription</keyword>
<comment type="similarity">
    <text evidence="1">Belongs to the AfsR/DnrI/RedD regulatory family.</text>
</comment>
<comment type="caution">
    <text evidence="7">The sequence shown here is derived from an EMBL/GenBank/DDBJ whole genome shotgun (WGS) entry which is preliminary data.</text>
</comment>
<dbReference type="InterPro" id="IPR005158">
    <property type="entry name" value="BTAD"/>
</dbReference>
<dbReference type="Pfam" id="PF00486">
    <property type="entry name" value="Trans_reg_C"/>
    <property type="match status" value="1"/>
</dbReference>
<dbReference type="Proteomes" id="UP000722989">
    <property type="component" value="Unassembled WGS sequence"/>
</dbReference>
<evidence type="ECO:0000256" key="5">
    <source>
        <dbReference type="PROSITE-ProRule" id="PRU01091"/>
    </source>
</evidence>
<dbReference type="Pfam" id="PF03704">
    <property type="entry name" value="BTAD"/>
    <property type="match status" value="1"/>
</dbReference>
<sequence>MAILALYANRTVRTDTIIDMIWGCSPPPAARNQVQVQVSHIRKTLRTAGAADVVETQPDGYLLRLEPAACDFTVFTALESVGEMARKEHRYRAASEAFRLALRAWSGPALAERRLAVFQRWVDLEIGLDRHARLLPELFQAVRAEPLDEDLCLRLMACLQRSGRIADALKTYRRTRQTLRRELGIDPHPTLQSAEAAILRGDLIEHPNWSFLELEPSLLS</sequence>
<dbReference type="InterPro" id="IPR051677">
    <property type="entry name" value="AfsR-DnrI-RedD_regulator"/>
</dbReference>
<dbReference type="InterPro" id="IPR011990">
    <property type="entry name" value="TPR-like_helical_dom_sf"/>
</dbReference>
<dbReference type="PANTHER" id="PTHR35807">
    <property type="entry name" value="TRANSCRIPTIONAL REGULATOR REDD-RELATED"/>
    <property type="match status" value="1"/>
</dbReference>
<dbReference type="EMBL" id="JAATVY010000014">
    <property type="protein sequence ID" value="NJC71915.1"/>
    <property type="molecule type" value="Genomic_DNA"/>
</dbReference>
<gene>
    <name evidence="7" type="ORF">HC031_19660</name>
</gene>
<evidence type="ECO:0000256" key="3">
    <source>
        <dbReference type="ARBA" id="ARBA00023125"/>
    </source>
</evidence>
<dbReference type="PANTHER" id="PTHR35807:SF1">
    <property type="entry name" value="TRANSCRIPTIONAL REGULATOR REDD"/>
    <property type="match status" value="1"/>
</dbReference>
<keyword evidence="2" id="KW-0805">Transcription regulation</keyword>
<dbReference type="SMART" id="SM01043">
    <property type="entry name" value="BTAD"/>
    <property type="match status" value="1"/>
</dbReference>
<evidence type="ECO:0000259" key="6">
    <source>
        <dbReference type="PROSITE" id="PS51755"/>
    </source>
</evidence>
<dbReference type="SUPFAM" id="SSF48452">
    <property type="entry name" value="TPR-like"/>
    <property type="match status" value="1"/>
</dbReference>
<evidence type="ECO:0000313" key="7">
    <source>
        <dbReference type="EMBL" id="NJC71915.1"/>
    </source>
</evidence>
<feature type="DNA-binding region" description="OmpR/PhoB-type" evidence="5">
    <location>
        <begin position="1"/>
        <end position="65"/>
    </location>
</feature>
<dbReference type="InterPro" id="IPR036388">
    <property type="entry name" value="WH-like_DNA-bd_sf"/>
</dbReference>
<evidence type="ECO:0000313" key="8">
    <source>
        <dbReference type="Proteomes" id="UP000722989"/>
    </source>
</evidence>
<evidence type="ECO:0000256" key="4">
    <source>
        <dbReference type="ARBA" id="ARBA00023163"/>
    </source>
</evidence>
<dbReference type="InterPro" id="IPR001867">
    <property type="entry name" value="OmpR/PhoB-type_DNA-bd"/>
</dbReference>
<feature type="domain" description="OmpR/PhoB-type" evidence="6">
    <location>
        <begin position="1"/>
        <end position="65"/>
    </location>
</feature>
<keyword evidence="3 5" id="KW-0238">DNA-binding</keyword>
<proteinExistence type="inferred from homology"/>
<dbReference type="Gene3D" id="1.25.40.10">
    <property type="entry name" value="Tetratricopeptide repeat domain"/>
    <property type="match status" value="1"/>
</dbReference>